<organism evidence="2 3">
    <name type="scientific">Mangrovivirga cuniculi</name>
    <dbReference type="NCBI Taxonomy" id="2715131"/>
    <lineage>
        <taxon>Bacteria</taxon>
        <taxon>Pseudomonadati</taxon>
        <taxon>Bacteroidota</taxon>
        <taxon>Cytophagia</taxon>
        <taxon>Cytophagales</taxon>
        <taxon>Mangrovivirgaceae</taxon>
        <taxon>Mangrovivirga</taxon>
    </lineage>
</organism>
<dbReference type="InterPro" id="IPR002734">
    <property type="entry name" value="RibDG_C"/>
</dbReference>
<evidence type="ECO:0000313" key="3">
    <source>
        <dbReference type="Proteomes" id="UP000298616"/>
    </source>
</evidence>
<reference evidence="2 3" key="1">
    <citation type="submission" date="2018-04" db="EMBL/GenBank/DDBJ databases">
        <title>Complete genome uncultured novel isolate.</title>
        <authorList>
            <person name="Merlino G."/>
        </authorList>
    </citation>
    <scope>NUCLEOTIDE SEQUENCE [LARGE SCALE GENOMIC DNA]</scope>
    <source>
        <strain evidence="3">R1DC9</strain>
    </source>
</reference>
<keyword evidence="3" id="KW-1185">Reference proteome</keyword>
<accession>A0A4D7K833</accession>
<dbReference type="Proteomes" id="UP000298616">
    <property type="component" value="Chromosome"/>
</dbReference>
<dbReference type="InterPro" id="IPR050765">
    <property type="entry name" value="Riboflavin_Biosynth_HTPR"/>
</dbReference>
<feature type="domain" description="Bacterial bifunctional deaminase-reductase C-terminal" evidence="1">
    <location>
        <begin position="79"/>
        <end position="169"/>
    </location>
</feature>
<dbReference type="EMBL" id="CP028923">
    <property type="protein sequence ID" value="QCK16894.1"/>
    <property type="molecule type" value="Genomic_DNA"/>
</dbReference>
<dbReference type="RefSeq" id="WP_137092488.1">
    <property type="nucleotide sequence ID" value="NZ_CP028923.1"/>
</dbReference>
<sequence>MRKVVSYIAISLNGKIADSNSSVGWLEKIPNPKRLDYGYSEFYDKVEITIQGNTTYDQVLGFDTEFPYKGKDNYVFTRRKDLKKDENVNYINEDPIDFVKGLKKDPGGIIWVIGGGQTNALLLSGGVIDELKVFMMPIIIDDGIEIFSQNQTISSLELLDSKTYSNGVVELHYRVKN</sequence>
<dbReference type="AlphaFoldDB" id="A0A4D7K833"/>
<evidence type="ECO:0000313" key="2">
    <source>
        <dbReference type="EMBL" id="QCK16894.1"/>
    </source>
</evidence>
<dbReference type="Gene3D" id="3.40.430.10">
    <property type="entry name" value="Dihydrofolate Reductase, subunit A"/>
    <property type="match status" value="1"/>
</dbReference>
<dbReference type="PANTHER" id="PTHR38011">
    <property type="entry name" value="DIHYDROFOLATE REDUCTASE FAMILY PROTEIN (AFU_ORTHOLOGUE AFUA_8G06820)"/>
    <property type="match status" value="1"/>
</dbReference>
<evidence type="ECO:0000259" key="1">
    <source>
        <dbReference type="Pfam" id="PF01872"/>
    </source>
</evidence>
<dbReference type="OrthoDB" id="195113at2"/>
<name>A0A4D7K833_9BACT</name>
<dbReference type="PANTHER" id="PTHR38011:SF11">
    <property type="entry name" value="2,5-DIAMINO-6-RIBOSYLAMINO-4(3H)-PYRIMIDINONE 5'-PHOSPHATE REDUCTASE"/>
    <property type="match status" value="1"/>
</dbReference>
<proteinExistence type="predicted"/>
<dbReference type="InterPro" id="IPR024072">
    <property type="entry name" value="DHFR-like_dom_sf"/>
</dbReference>
<dbReference type="GO" id="GO:0009231">
    <property type="term" value="P:riboflavin biosynthetic process"/>
    <property type="evidence" value="ECO:0007669"/>
    <property type="project" value="InterPro"/>
</dbReference>
<dbReference type="GO" id="GO:0008703">
    <property type="term" value="F:5-amino-6-(5-phosphoribosylamino)uracil reductase activity"/>
    <property type="evidence" value="ECO:0007669"/>
    <property type="project" value="InterPro"/>
</dbReference>
<protein>
    <submittedName>
        <fullName evidence="2">Riboflavin biosynthesis protein RibD</fullName>
    </submittedName>
</protein>
<dbReference type="KEGG" id="fpf:DCC35_20230"/>
<dbReference type="SUPFAM" id="SSF53597">
    <property type="entry name" value="Dihydrofolate reductase-like"/>
    <property type="match status" value="1"/>
</dbReference>
<gene>
    <name evidence="2" type="ORF">DCC35_20230</name>
</gene>
<dbReference type="Pfam" id="PF01872">
    <property type="entry name" value="RibD_C"/>
    <property type="match status" value="1"/>
</dbReference>